<evidence type="ECO:0000256" key="2">
    <source>
        <dbReference type="ARBA" id="ARBA00023118"/>
    </source>
</evidence>
<dbReference type="GO" id="GO:0051607">
    <property type="term" value="P:defense response to virus"/>
    <property type="evidence" value="ECO:0007669"/>
    <property type="project" value="UniProtKB-KW"/>
</dbReference>
<dbReference type="Pfam" id="PF22335">
    <property type="entry name" value="Cas10-Cmr2_palm2"/>
    <property type="match status" value="1"/>
</dbReference>
<dbReference type="OrthoDB" id="442064at2"/>
<proteinExistence type="predicted"/>
<accession>A0A7Z9E5L2</accession>
<organism evidence="4 5">
    <name type="scientific">Planktothrix serta PCC 8927</name>
    <dbReference type="NCBI Taxonomy" id="671068"/>
    <lineage>
        <taxon>Bacteria</taxon>
        <taxon>Bacillati</taxon>
        <taxon>Cyanobacteriota</taxon>
        <taxon>Cyanophyceae</taxon>
        <taxon>Oscillatoriophycideae</taxon>
        <taxon>Oscillatoriales</taxon>
        <taxon>Microcoleaceae</taxon>
        <taxon>Planktothrix</taxon>
    </lineage>
</organism>
<reference evidence="4" key="1">
    <citation type="submission" date="2019-10" db="EMBL/GenBank/DDBJ databases">
        <authorList>
            <consortium name="Genoscope - CEA"/>
            <person name="William W."/>
        </authorList>
    </citation>
    <scope>NUCLEOTIDE SEQUENCE [LARGE SCALE GENOMIC DNA]</scope>
    <source>
        <strain evidence="4">BBR_PRJEB10992</strain>
    </source>
</reference>
<evidence type="ECO:0000313" key="5">
    <source>
        <dbReference type="Proteomes" id="UP000184550"/>
    </source>
</evidence>
<dbReference type="AlphaFoldDB" id="A0A7Z9E5L2"/>
<evidence type="ECO:0000259" key="3">
    <source>
        <dbReference type="Pfam" id="PF22335"/>
    </source>
</evidence>
<feature type="domain" description="Cas10/Cmr2 second palm" evidence="3">
    <location>
        <begin position="240"/>
        <end position="397"/>
    </location>
</feature>
<keyword evidence="1" id="KW-0547">Nucleotide-binding</keyword>
<dbReference type="RefSeq" id="WP_083626995.1">
    <property type="nucleotide sequence ID" value="NZ_LR734888.1"/>
</dbReference>
<sequence length="571" mass="65014">MTKLTITVLDTTGIQDYVFSSNRLGENIGASYLVSQATKEWAEKALQDLGKELNQEVHIPTRNSLHKIYIGNENVAGEIVYAGGGNTVLLFANAEYAKCFTQILSKRVLQEAPGLNIVAVHYKEFELGKGEFKKTLNQLLEKDLAKKKRERVASAPLLGLGITATCQSTQLPAVNTSEKYVDTDEEDIYLISRESEAKLKAVPKANQRLIEKFPGTFDPEIYDFPRRTDYLGRAEGESSYVAIVHADGNGMGNRFQKCGEGKSDQEAIIEMRKLSFSVEDAGINALKKVLNIINHSIKNGEIIGKIGKFNLKKSKNGKYYLPFRPLVYGGDDVIFVCEGRLGLELAATYLREFEEQKDIDGQPLNLTARAGICVVKTHYPFARAYQLVEELYGTAKKFIKEERERLKDFLEDPDNYYCSSIDWHFAASGVIGSLSEIRQREYKVSSGNMIMRPIRIKEHDEDDDQWRTWSNFINVVEHFNGYFDDIEGNEPWKDRRNKIIALREILREGSYKTEQFMKAYGIKKLPPFPQVDNLQQQGWCIQGEQHYCGYFDAIEAMDFYIGLKEDDNEYL</sequence>
<comment type="caution">
    <text evidence="4">The sequence shown here is derived from an EMBL/GenBank/DDBJ whole genome shotgun (WGS) entry which is preliminary data.</text>
</comment>
<dbReference type="InterPro" id="IPR043128">
    <property type="entry name" value="Rev_trsase/Diguanyl_cyclase"/>
</dbReference>
<gene>
    <name evidence="4" type="ORF">PL8927_900113</name>
</gene>
<dbReference type="Proteomes" id="UP000184550">
    <property type="component" value="Unassembled WGS sequence"/>
</dbReference>
<dbReference type="GO" id="GO:0000166">
    <property type="term" value="F:nucleotide binding"/>
    <property type="evidence" value="ECO:0007669"/>
    <property type="project" value="UniProtKB-KW"/>
</dbReference>
<protein>
    <recommendedName>
        <fullName evidence="3">Cas10/Cmr2 second palm domain-containing protein</fullName>
    </recommendedName>
</protein>
<keyword evidence="2" id="KW-0051">Antiviral defense</keyword>
<dbReference type="EMBL" id="CZCU02000169">
    <property type="protein sequence ID" value="VXD25823.1"/>
    <property type="molecule type" value="Genomic_DNA"/>
</dbReference>
<evidence type="ECO:0000313" key="4">
    <source>
        <dbReference type="EMBL" id="VXD25823.1"/>
    </source>
</evidence>
<dbReference type="InterPro" id="IPR054767">
    <property type="entry name" value="Cas10-Cmr2_palm2"/>
</dbReference>
<evidence type="ECO:0000256" key="1">
    <source>
        <dbReference type="ARBA" id="ARBA00022741"/>
    </source>
</evidence>
<dbReference type="Gene3D" id="3.30.70.270">
    <property type="match status" value="1"/>
</dbReference>
<keyword evidence="5" id="KW-1185">Reference proteome</keyword>
<name>A0A7Z9E5L2_9CYAN</name>